<keyword evidence="8" id="KW-0320">Glycogen biosynthesis</keyword>
<evidence type="ECO:0000256" key="2">
    <source>
        <dbReference type="ARBA" id="ARBA00022533"/>
    </source>
</evidence>
<evidence type="ECO:0000313" key="12">
    <source>
        <dbReference type="Proteomes" id="UP000372890"/>
    </source>
</evidence>
<evidence type="ECO:0000256" key="5">
    <source>
        <dbReference type="ARBA" id="ARBA00022695"/>
    </source>
</evidence>
<keyword evidence="9" id="KW-0119">Carbohydrate metabolism</keyword>
<dbReference type="PROSITE" id="PS00808">
    <property type="entry name" value="ADP_GLC_PYROPHOSPH_1"/>
    <property type="match status" value="1"/>
</dbReference>
<keyword evidence="7" id="KW-0067">ATP-binding</keyword>
<keyword evidence="4 11" id="KW-0808">Transferase</keyword>
<accession>A0A484YAB9</accession>
<dbReference type="GO" id="GO:0008878">
    <property type="term" value="F:glucose-1-phosphate adenylyltransferase activity"/>
    <property type="evidence" value="ECO:0007669"/>
    <property type="project" value="UniProtKB-EC"/>
</dbReference>
<dbReference type="Proteomes" id="UP000372890">
    <property type="component" value="Unassembled WGS sequence"/>
</dbReference>
<dbReference type="InterPro" id="IPR005835">
    <property type="entry name" value="NTP_transferase_dom"/>
</dbReference>
<dbReference type="Gene3D" id="3.90.550.10">
    <property type="entry name" value="Spore Coat Polysaccharide Biosynthesis Protein SpsA, Chain A"/>
    <property type="match status" value="1"/>
</dbReference>
<keyword evidence="2" id="KW-0021">Allosteric enzyme</keyword>
<dbReference type="PANTHER" id="PTHR43523:SF2">
    <property type="entry name" value="GLUCOSE-1-PHOSPHATE ADENYLYLTRANSFERASE"/>
    <property type="match status" value="1"/>
</dbReference>
<evidence type="ECO:0000259" key="10">
    <source>
        <dbReference type="Pfam" id="PF00483"/>
    </source>
</evidence>
<keyword evidence="5 11" id="KW-0548">Nucleotidyltransferase</keyword>
<reference evidence="11 12" key="1">
    <citation type="submission" date="2019-03" db="EMBL/GenBank/DDBJ databases">
        <authorList>
            <consortium name="Pathogen Informatics"/>
        </authorList>
    </citation>
    <scope>NUCLEOTIDE SEQUENCE [LARGE SCALE GENOMIC DNA]</scope>
    <source>
        <strain evidence="11 12">NCTC9001</strain>
    </source>
</reference>
<dbReference type="AlphaFoldDB" id="A0A484YAB9"/>
<dbReference type="GO" id="GO:0005524">
    <property type="term" value="F:ATP binding"/>
    <property type="evidence" value="ECO:0007669"/>
    <property type="project" value="UniProtKB-KW"/>
</dbReference>
<dbReference type="GO" id="GO:0005978">
    <property type="term" value="P:glycogen biosynthetic process"/>
    <property type="evidence" value="ECO:0007669"/>
    <property type="project" value="UniProtKB-UniPathway"/>
</dbReference>
<dbReference type="SUPFAM" id="SSF53448">
    <property type="entry name" value="Nucleotide-diphospho-sugar transferases"/>
    <property type="match status" value="1"/>
</dbReference>
<dbReference type="InterPro" id="IPR011831">
    <property type="entry name" value="ADP-Glc_PPase"/>
</dbReference>
<keyword evidence="3" id="KW-0321">Glycogen metabolism</keyword>
<evidence type="ECO:0000313" key="11">
    <source>
        <dbReference type="EMBL" id="VFS31189.1"/>
    </source>
</evidence>
<dbReference type="UniPathway" id="UPA00164"/>
<proteinExistence type="inferred from homology"/>
<name>A0A484YAB9_ECOLX</name>
<evidence type="ECO:0000256" key="4">
    <source>
        <dbReference type="ARBA" id="ARBA00022679"/>
    </source>
</evidence>
<feature type="domain" description="Nucleotidyl transferase" evidence="10">
    <location>
        <begin position="22"/>
        <end position="201"/>
    </location>
</feature>
<dbReference type="InterPro" id="IPR005836">
    <property type="entry name" value="ADP_Glu_pyroP_CS"/>
</dbReference>
<dbReference type="EMBL" id="CAADIS010000005">
    <property type="protein sequence ID" value="VFS31189.1"/>
    <property type="molecule type" value="Genomic_DNA"/>
</dbReference>
<evidence type="ECO:0000256" key="6">
    <source>
        <dbReference type="ARBA" id="ARBA00022741"/>
    </source>
</evidence>
<dbReference type="PANTHER" id="PTHR43523">
    <property type="entry name" value="GLUCOSE-1-PHOSPHATE ADENYLYLTRANSFERASE-RELATED"/>
    <property type="match status" value="1"/>
</dbReference>
<dbReference type="EC" id="2.7.7.27" evidence="11"/>
<protein>
    <submittedName>
        <fullName evidence="11">Glucose-1-phosphate adenylyltransferase</fullName>
        <ecNumber evidence="11">2.7.7.27</ecNumber>
    </submittedName>
</protein>
<sequence>MVSLEKNDHLMLARQLPLKSVALILAGGRGTRLKDLTNKRAKPAVHFGGKFRIIDFALSNCINSGIRRMGVITQYQSHTLVQHIQRGWSFFNEEMNEFVDLLPAQQRMKGENWYRGTADAVTQNLDIIRRYKAEYVVILAGDHIYKQDYSRMLIDHVEKGARCTVACMPVPIEEASAFGVMAVDENDKIIEFVEKPANPPSMPNDPGKSLASMVFTSLTPTICMNCWKKTIAMRTPATTLAKI</sequence>
<organism evidence="11 12">
    <name type="scientific">Escherichia coli</name>
    <dbReference type="NCBI Taxonomy" id="562"/>
    <lineage>
        <taxon>Bacteria</taxon>
        <taxon>Pseudomonadati</taxon>
        <taxon>Pseudomonadota</taxon>
        <taxon>Gammaproteobacteria</taxon>
        <taxon>Enterobacterales</taxon>
        <taxon>Enterobacteriaceae</taxon>
        <taxon>Escherichia</taxon>
    </lineage>
</organism>
<evidence type="ECO:0000256" key="8">
    <source>
        <dbReference type="ARBA" id="ARBA00023056"/>
    </source>
</evidence>
<evidence type="ECO:0000256" key="7">
    <source>
        <dbReference type="ARBA" id="ARBA00022840"/>
    </source>
</evidence>
<dbReference type="CDD" id="cd02508">
    <property type="entry name" value="ADP_Glucose_PP"/>
    <property type="match status" value="1"/>
</dbReference>
<dbReference type="Pfam" id="PF00483">
    <property type="entry name" value="NTP_transferase"/>
    <property type="match status" value="1"/>
</dbReference>
<evidence type="ECO:0000256" key="1">
    <source>
        <dbReference type="ARBA" id="ARBA00010443"/>
    </source>
</evidence>
<dbReference type="PROSITE" id="PS00809">
    <property type="entry name" value="ADP_GLC_PYROPHOSPH_2"/>
    <property type="match status" value="1"/>
</dbReference>
<dbReference type="InterPro" id="IPR029044">
    <property type="entry name" value="Nucleotide-diphossugar_trans"/>
</dbReference>
<gene>
    <name evidence="11" type="primary">glgC_1</name>
    <name evidence="11" type="ORF">NCTC9001_04083</name>
</gene>
<evidence type="ECO:0000256" key="9">
    <source>
        <dbReference type="ARBA" id="ARBA00023277"/>
    </source>
</evidence>
<evidence type="ECO:0000256" key="3">
    <source>
        <dbReference type="ARBA" id="ARBA00022600"/>
    </source>
</evidence>
<keyword evidence="6" id="KW-0547">Nucleotide-binding</keyword>
<comment type="similarity">
    <text evidence="1">Belongs to the bacterial/plant glucose-1-phosphate adenylyltransferase family.</text>
</comment>